<dbReference type="AlphaFoldDB" id="A0A2G9HG22"/>
<evidence type="ECO:0000259" key="7">
    <source>
        <dbReference type="Pfam" id="PF00931"/>
    </source>
</evidence>
<dbReference type="PANTHER" id="PTHR36766">
    <property type="entry name" value="PLANT BROAD-SPECTRUM MILDEW RESISTANCE PROTEIN RPW8"/>
    <property type="match status" value="1"/>
</dbReference>
<dbReference type="Gene3D" id="3.40.50.300">
    <property type="entry name" value="P-loop containing nucleotide triphosphate hydrolases"/>
    <property type="match status" value="1"/>
</dbReference>
<dbReference type="CDD" id="cd14798">
    <property type="entry name" value="RX-CC_like"/>
    <property type="match status" value="1"/>
</dbReference>
<dbReference type="SUPFAM" id="SSF52540">
    <property type="entry name" value="P-loop containing nucleoside triphosphate hydrolases"/>
    <property type="match status" value="1"/>
</dbReference>
<dbReference type="Pfam" id="PF00931">
    <property type="entry name" value="NB-ARC"/>
    <property type="match status" value="1"/>
</dbReference>
<dbReference type="InterPro" id="IPR041118">
    <property type="entry name" value="Rx_N"/>
</dbReference>
<evidence type="ECO:0000256" key="2">
    <source>
        <dbReference type="ARBA" id="ARBA00022614"/>
    </source>
</evidence>
<keyword evidence="5" id="KW-0611">Plant defense</keyword>
<name>A0A2G9HG22_9LAMI</name>
<dbReference type="GO" id="GO:0005524">
    <property type="term" value="F:ATP binding"/>
    <property type="evidence" value="ECO:0007669"/>
    <property type="project" value="UniProtKB-KW"/>
</dbReference>
<evidence type="ECO:0000313" key="12">
    <source>
        <dbReference type="Proteomes" id="UP000231279"/>
    </source>
</evidence>
<evidence type="ECO:0000259" key="8">
    <source>
        <dbReference type="Pfam" id="PF18052"/>
    </source>
</evidence>
<dbReference type="InterPro" id="IPR058922">
    <property type="entry name" value="WHD_DRP"/>
</dbReference>
<evidence type="ECO:0000256" key="1">
    <source>
        <dbReference type="ARBA" id="ARBA00008894"/>
    </source>
</evidence>
<dbReference type="InterPro" id="IPR002182">
    <property type="entry name" value="NB-ARC"/>
</dbReference>
<dbReference type="Gene3D" id="3.80.10.10">
    <property type="entry name" value="Ribonuclease Inhibitor"/>
    <property type="match status" value="2"/>
</dbReference>
<dbReference type="InterPro" id="IPR032675">
    <property type="entry name" value="LRR_dom_sf"/>
</dbReference>
<evidence type="ECO:0000256" key="5">
    <source>
        <dbReference type="ARBA" id="ARBA00022821"/>
    </source>
</evidence>
<dbReference type="InterPro" id="IPR003591">
    <property type="entry name" value="Leu-rich_rpt_typical-subtyp"/>
</dbReference>
<dbReference type="InterPro" id="IPR055414">
    <property type="entry name" value="LRR_R13L4/SHOC2-like"/>
</dbReference>
<dbReference type="Pfam" id="PF23598">
    <property type="entry name" value="LRR_14"/>
    <property type="match status" value="1"/>
</dbReference>
<dbReference type="Pfam" id="PF23559">
    <property type="entry name" value="WHD_DRP"/>
    <property type="match status" value="1"/>
</dbReference>
<proteinExistence type="inferred from homology"/>
<organism evidence="11 12">
    <name type="scientific">Handroanthus impetiginosus</name>
    <dbReference type="NCBI Taxonomy" id="429701"/>
    <lineage>
        <taxon>Eukaryota</taxon>
        <taxon>Viridiplantae</taxon>
        <taxon>Streptophyta</taxon>
        <taxon>Embryophyta</taxon>
        <taxon>Tracheophyta</taxon>
        <taxon>Spermatophyta</taxon>
        <taxon>Magnoliopsida</taxon>
        <taxon>eudicotyledons</taxon>
        <taxon>Gunneridae</taxon>
        <taxon>Pentapetalae</taxon>
        <taxon>asterids</taxon>
        <taxon>lamiids</taxon>
        <taxon>Lamiales</taxon>
        <taxon>Bignoniaceae</taxon>
        <taxon>Crescentiina</taxon>
        <taxon>Tabebuia alliance</taxon>
        <taxon>Handroanthus</taxon>
    </lineage>
</organism>
<dbReference type="Pfam" id="PF18052">
    <property type="entry name" value="Rx_N"/>
    <property type="match status" value="1"/>
</dbReference>
<keyword evidence="2" id="KW-0433">Leucine-rich repeat</keyword>
<dbReference type="InterPro" id="IPR027417">
    <property type="entry name" value="P-loop_NTPase"/>
</dbReference>
<dbReference type="STRING" id="429701.A0A2G9HG22"/>
<dbReference type="PANTHER" id="PTHR36766:SF45">
    <property type="entry name" value="NB-ARC DOMAIN-CONTAINING PROTEIN"/>
    <property type="match status" value="1"/>
</dbReference>
<dbReference type="GO" id="GO:0051707">
    <property type="term" value="P:response to other organism"/>
    <property type="evidence" value="ECO:0007669"/>
    <property type="project" value="UniProtKB-ARBA"/>
</dbReference>
<evidence type="ECO:0000259" key="9">
    <source>
        <dbReference type="Pfam" id="PF23559"/>
    </source>
</evidence>
<dbReference type="Proteomes" id="UP000231279">
    <property type="component" value="Unassembled WGS sequence"/>
</dbReference>
<keyword evidence="6" id="KW-0067">ATP-binding</keyword>
<gene>
    <name evidence="11" type="ORF">CDL12_10956</name>
</gene>
<evidence type="ECO:0000256" key="3">
    <source>
        <dbReference type="ARBA" id="ARBA00022737"/>
    </source>
</evidence>
<keyword evidence="12" id="KW-1185">Reference proteome</keyword>
<dbReference type="Gene3D" id="1.20.5.4130">
    <property type="match status" value="1"/>
</dbReference>
<accession>A0A2G9HG22</accession>
<dbReference type="EMBL" id="NKXS01001880">
    <property type="protein sequence ID" value="PIN16383.1"/>
    <property type="molecule type" value="Genomic_DNA"/>
</dbReference>
<comment type="caution">
    <text evidence="11">The sequence shown here is derived from an EMBL/GenBank/DDBJ whole genome shotgun (WGS) entry which is preliminary data.</text>
</comment>
<comment type="similarity">
    <text evidence="1">Belongs to the disease resistance NB-LRR family.</text>
</comment>
<evidence type="ECO:0000256" key="6">
    <source>
        <dbReference type="ARBA" id="ARBA00022840"/>
    </source>
</evidence>
<evidence type="ECO:0000256" key="4">
    <source>
        <dbReference type="ARBA" id="ARBA00022741"/>
    </source>
</evidence>
<keyword evidence="4" id="KW-0547">Nucleotide-binding</keyword>
<reference evidence="12" key="1">
    <citation type="journal article" date="2018" name="Gigascience">
        <title>Genome assembly of the Pink Ipe (Handroanthus impetiginosus, Bignoniaceae), a highly valued, ecologically keystone Neotropical timber forest tree.</title>
        <authorList>
            <person name="Silva-Junior O.B."/>
            <person name="Grattapaglia D."/>
            <person name="Novaes E."/>
            <person name="Collevatti R.G."/>
        </authorList>
    </citation>
    <scope>NUCLEOTIDE SEQUENCE [LARGE SCALE GENOMIC DNA]</scope>
    <source>
        <strain evidence="12">cv. UFG-1</strain>
    </source>
</reference>
<feature type="domain" description="Disease resistance protein winged helix" evidence="9">
    <location>
        <begin position="343"/>
        <end position="383"/>
    </location>
</feature>
<feature type="domain" description="Disease resistance R13L4/SHOC-2-like LRR" evidence="10">
    <location>
        <begin position="484"/>
        <end position="672"/>
    </location>
</feature>
<dbReference type="SUPFAM" id="SSF52047">
    <property type="entry name" value="RNI-like"/>
    <property type="match status" value="2"/>
</dbReference>
<dbReference type="OrthoDB" id="5279713at2759"/>
<sequence length="926" mass="105142">MADAIVSVALGRLLHIIEETIGEEINLIKGVKKEVLSLYSELTSITNVLEDAEKRRYNCKEKSIQNWLNKLEDLSYDVDDVLDEWNFAILKRQIEGSEDSVAPRPNVCSFIPRSCFRFKKVAARRDIAVKIKELKKRLDMIVEQKEIQGREDDKEALVSKLIRESAGQDSGPDVDSQLAFNDDRVKNCFDSRIWICVSDVFDEVRIAKGIMGILEKKSPNVTELEALLNRVTDSTSGKRFLLVLDVVWNEDYSKWQPIKNSIMCGGSGSKILVTTRSERVAKVMRTIEIHRLGHRGRVGDCIEQRNMATGESGSRPFSLFVVELQRVICSNETLFGSSGSPGDLELRGQEYFDTLRMRSFFEDFKYHDGMLSCKMHDIVHDFAQFLTKSRVEAMEQGSCRALDPSLVSQIKVNRSLFCRIELPSEDLLDFVTCLRVLSLCGCQLEEIPAYVANLIHLRYLGLSQNPLTPQALQTICCELKEIPRELGNLIQLRELDLSWNEHIKELPDTICNLRELETLNLEHCESLSGLPQGIHRLINVRHLLSNVAEDLCQIPQGFGQLTALRTLNQFHAGIDSSKLGYLKKLDQISGSLDLRIHLHGPEDVKEAQKAELRNKKHIKHLQICFFNRIEGSDGEELVKNEAMEALQPHPDLRSLWICDNEGKLPCLEQLSVWEMNGLEFLNKEFLGISGDNDASLPPSSVAIGFPKLKELSFRQCYRWKKWEDITAEEATDSALSIMPCLKELQIEFCNELTALPQQLLRKASALEKLTILDSLHLSNSTCQELPSDLLDSVTCLKVLSLCRCGLKEIPGYIVSLIHLRYLDLNHNPLPLRALQTICKLYKLQTLYLRNSKGTWEFDSVEMPGFGNLDLEHCASLSRLPEEIHRLVNLRHLPNYCTPDLCQIPQGFRQLIALRTLTMFPAGKGSN</sequence>
<dbReference type="GO" id="GO:0043531">
    <property type="term" value="F:ADP binding"/>
    <property type="evidence" value="ECO:0007669"/>
    <property type="project" value="InterPro"/>
</dbReference>
<evidence type="ECO:0000259" key="10">
    <source>
        <dbReference type="Pfam" id="PF23598"/>
    </source>
</evidence>
<evidence type="ECO:0000313" key="11">
    <source>
        <dbReference type="EMBL" id="PIN16383.1"/>
    </source>
</evidence>
<dbReference type="GO" id="GO:0006952">
    <property type="term" value="P:defense response"/>
    <property type="evidence" value="ECO:0007669"/>
    <property type="project" value="UniProtKB-KW"/>
</dbReference>
<feature type="domain" description="NB-ARC" evidence="7">
    <location>
        <begin position="178"/>
        <end position="286"/>
    </location>
</feature>
<dbReference type="InterPro" id="IPR038005">
    <property type="entry name" value="RX-like_CC"/>
</dbReference>
<keyword evidence="3" id="KW-0677">Repeat</keyword>
<dbReference type="SMART" id="SM00369">
    <property type="entry name" value="LRR_TYP"/>
    <property type="match status" value="5"/>
</dbReference>
<protein>
    <submittedName>
        <fullName evidence="11">Apoptotic ATPase</fullName>
    </submittedName>
</protein>
<feature type="domain" description="Disease resistance N-terminal" evidence="8">
    <location>
        <begin position="10"/>
        <end position="97"/>
    </location>
</feature>